<protein>
    <submittedName>
        <fullName evidence="1">Uncharacterized protein</fullName>
    </submittedName>
</protein>
<evidence type="ECO:0000313" key="2">
    <source>
        <dbReference type="Proteomes" id="UP000676336"/>
    </source>
</evidence>
<organism evidence="1 2">
    <name type="scientific">Rotaria magnacalcarata</name>
    <dbReference type="NCBI Taxonomy" id="392030"/>
    <lineage>
        <taxon>Eukaryota</taxon>
        <taxon>Metazoa</taxon>
        <taxon>Spiralia</taxon>
        <taxon>Gnathifera</taxon>
        <taxon>Rotifera</taxon>
        <taxon>Eurotatoria</taxon>
        <taxon>Bdelloidea</taxon>
        <taxon>Philodinida</taxon>
        <taxon>Philodinidae</taxon>
        <taxon>Rotaria</taxon>
    </lineage>
</organism>
<gene>
    <name evidence="1" type="ORF">SMN809_LOCUS24298</name>
</gene>
<dbReference type="AlphaFoldDB" id="A0A8S2T077"/>
<proteinExistence type="predicted"/>
<feature type="non-terminal residue" evidence="1">
    <location>
        <position position="73"/>
    </location>
</feature>
<evidence type="ECO:0000313" key="1">
    <source>
        <dbReference type="EMBL" id="CAF4258270.1"/>
    </source>
</evidence>
<dbReference type="Proteomes" id="UP000676336">
    <property type="component" value="Unassembled WGS sequence"/>
</dbReference>
<dbReference type="EMBL" id="CAJOBI010028260">
    <property type="protein sequence ID" value="CAF4258270.1"/>
    <property type="molecule type" value="Genomic_DNA"/>
</dbReference>
<name>A0A8S2T077_9BILA</name>
<accession>A0A8S2T077</accession>
<sequence>MNRVELALGIIAYFPDVQYNVTHAMNSTTLQQNARRSLLCGLLKVKFAAEYPTFVFDSVDDYLTSTMKNTILQ</sequence>
<reference evidence="1" key="1">
    <citation type="submission" date="2021-02" db="EMBL/GenBank/DDBJ databases">
        <authorList>
            <person name="Nowell W R."/>
        </authorList>
    </citation>
    <scope>NUCLEOTIDE SEQUENCE</scope>
</reference>
<comment type="caution">
    <text evidence="1">The sequence shown here is derived from an EMBL/GenBank/DDBJ whole genome shotgun (WGS) entry which is preliminary data.</text>
</comment>